<organism evidence="1">
    <name type="scientific">Sesamum radiatum</name>
    <name type="common">Black benniseed</name>
    <dbReference type="NCBI Taxonomy" id="300843"/>
    <lineage>
        <taxon>Eukaryota</taxon>
        <taxon>Viridiplantae</taxon>
        <taxon>Streptophyta</taxon>
        <taxon>Embryophyta</taxon>
        <taxon>Tracheophyta</taxon>
        <taxon>Spermatophyta</taxon>
        <taxon>Magnoliopsida</taxon>
        <taxon>eudicotyledons</taxon>
        <taxon>Gunneridae</taxon>
        <taxon>Pentapetalae</taxon>
        <taxon>asterids</taxon>
        <taxon>lamiids</taxon>
        <taxon>Lamiales</taxon>
        <taxon>Pedaliaceae</taxon>
        <taxon>Sesamum</taxon>
    </lineage>
</organism>
<dbReference type="AlphaFoldDB" id="A0AAW2W433"/>
<evidence type="ECO:0000313" key="1">
    <source>
        <dbReference type="EMBL" id="KAL0436133.1"/>
    </source>
</evidence>
<reference evidence="1" key="2">
    <citation type="journal article" date="2024" name="Plant">
        <title>Genomic evolution and insights into agronomic trait innovations of Sesamum species.</title>
        <authorList>
            <person name="Miao H."/>
            <person name="Wang L."/>
            <person name="Qu L."/>
            <person name="Liu H."/>
            <person name="Sun Y."/>
            <person name="Le M."/>
            <person name="Wang Q."/>
            <person name="Wei S."/>
            <person name="Zheng Y."/>
            <person name="Lin W."/>
            <person name="Duan Y."/>
            <person name="Cao H."/>
            <person name="Xiong S."/>
            <person name="Wang X."/>
            <person name="Wei L."/>
            <person name="Li C."/>
            <person name="Ma Q."/>
            <person name="Ju M."/>
            <person name="Zhao R."/>
            <person name="Li G."/>
            <person name="Mu C."/>
            <person name="Tian Q."/>
            <person name="Mei H."/>
            <person name="Zhang T."/>
            <person name="Gao T."/>
            <person name="Zhang H."/>
        </authorList>
    </citation>
    <scope>NUCLEOTIDE SEQUENCE</scope>
    <source>
        <strain evidence="1">G02</strain>
    </source>
</reference>
<protein>
    <submittedName>
        <fullName evidence="1">Uncharacterized protein</fullName>
    </submittedName>
</protein>
<gene>
    <name evidence="1" type="ORF">Sradi_0321200</name>
</gene>
<name>A0AAW2W433_SESRA</name>
<proteinExistence type="predicted"/>
<reference evidence="1" key="1">
    <citation type="submission" date="2020-06" db="EMBL/GenBank/DDBJ databases">
        <authorList>
            <person name="Li T."/>
            <person name="Hu X."/>
            <person name="Zhang T."/>
            <person name="Song X."/>
            <person name="Zhang H."/>
            <person name="Dai N."/>
            <person name="Sheng W."/>
            <person name="Hou X."/>
            <person name="Wei L."/>
        </authorList>
    </citation>
    <scope>NUCLEOTIDE SEQUENCE</scope>
    <source>
        <strain evidence="1">G02</strain>
        <tissue evidence="1">Leaf</tissue>
    </source>
</reference>
<comment type="caution">
    <text evidence="1">The sequence shown here is derived from an EMBL/GenBank/DDBJ whole genome shotgun (WGS) entry which is preliminary data.</text>
</comment>
<accession>A0AAW2W433</accession>
<dbReference type="EMBL" id="JACGWJ010000002">
    <property type="protein sequence ID" value="KAL0436133.1"/>
    <property type="molecule type" value="Genomic_DNA"/>
</dbReference>
<sequence>MEVLLSAGGVRRFTIFQLSLSCGLTYCYLRQGGAVTRSSCSRVSLRRMGIMVVSLRLIRTPGERATEKSSALFYHNGRRAAGCRPS</sequence>